<name>A0A0C3G3B8_PILCF</name>
<reference evidence="2" key="2">
    <citation type="submission" date="2015-01" db="EMBL/GenBank/DDBJ databases">
        <title>Evolutionary Origins and Diversification of the Mycorrhizal Mutualists.</title>
        <authorList>
            <consortium name="DOE Joint Genome Institute"/>
            <consortium name="Mycorrhizal Genomics Consortium"/>
            <person name="Kohler A."/>
            <person name="Kuo A."/>
            <person name="Nagy L.G."/>
            <person name="Floudas D."/>
            <person name="Copeland A."/>
            <person name="Barry K.W."/>
            <person name="Cichocki N."/>
            <person name="Veneault-Fourrey C."/>
            <person name="LaButti K."/>
            <person name="Lindquist E.A."/>
            <person name="Lipzen A."/>
            <person name="Lundell T."/>
            <person name="Morin E."/>
            <person name="Murat C."/>
            <person name="Riley R."/>
            <person name="Ohm R."/>
            <person name="Sun H."/>
            <person name="Tunlid A."/>
            <person name="Henrissat B."/>
            <person name="Grigoriev I.V."/>
            <person name="Hibbett D.S."/>
            <person name="Martin F."/>
        </authorList>
    </citation>
    <scope>NUCLEOTIDE SEQUENCE [LARGE SCALE GENOMIC DNA]</scope>
    <source>
        <strain evidence="2">F 1598</strain>
    </source>
</reference>
<dbReference type="AlphaFoldDB" id="A0A0C3G3B8"/>
<evidence type="ECO:0000313" key="1">
    <source>
        <dbReference type="EMBL" id="KIM90775.1"/>
    </source>
</evidence>
<sequence length="78" mass="8251">MYLESTTIAINHVASSALQGLASVDFALGTQSLIRFTTNLVMASSGSIEPTSVSIIANPPEKSWKLECLFLASVAHVN</sequence>
<organism evidence="1 2">
    <name type="scientific">Piloderma croceum (strain F 1598)</name>
    <dbReference type="NCBI Taxonomy" id="765440"/>
    <lineage>
        <taxon>Eukaryota</taxon>
        <taxon>Fungi</taxon>
        <taxon>Dikarya</taxon>
        <taxon>Basidiomycota</taxon>
        <taxon>Agaricomycotina</taxon>
        <taxon>Agaricomycetes</taxon>
        <taxon>Agaricomycetidae</taxon>
        <taxon>Atheliales</taxon>
        <taxon>Atheliaceae</taxon>
        <taxon>Piloderma</taxon>
    </lineage>
</organism>
<reference evidence="1 2" key="1">
    <citation type="submission" date="2014-04" db="EMBL/GenBank/DDBJ databases">
        <authorList>
            <consortium name="DOE Joint Genome Institute"/>
            <person name="Kuo A."/>
            <person name="Tarkka M."/>
            <person name="Buscot F."/>
            <person name="Kohler A."/>
            <person name="Nagy L.G."/>
            <person name="Floudas D."/>
            <person name="Copeland A."/>
            <person name="Barry K.W."/>
            <person name="Cichocki N."/>
            <person name="Veneault-Fourrey C."/>
            <person name="LaButti K."/>
            <person name="Lindquist E.A."/>
            <person name="Lipzen A."/>
            <person name="Lundell T."/>
            <person name="Morin E."/>
            <person name="Murat C."/>
            <person name="Sun H."/>
            <person name="Tunlid A."/>
            <person name="Henrissat B."/>
            <person name="Grigoriev I.V."/>
            <person name="Hibbett D.S."/>
            <person name="Martin F."/>
            <person name="Nordberg H.P."/>
            <person name="Cantor M.N."/>
            <person name="Hua S.X."/>
        </authorList>
    </citation>
    <scope>NUCLEOTIDE SEQUENCE [LARGE SCALE GENOMIC DNA]</scope>
    <source>
        <strain evidence="1 2">F 1598</strain>
    </source>
</reference>
<evidence type="ECO:0000313" key="2">
    <source>
        <dbReference type="Proteomes" id="UP000054166"/>
    </source>
</evidence>
<gene>
    <name evidence="1" type="ORF">PILCRDRAFT_811254</name>
</gene>
<dbReference type="Proteomes" id="UP000054166">
    <property type="component" value="Unassembled WGS sequence"/>
</dbReference>
<accession>A0A0C3G3B8</accession>
<protein>
    <submittedName>
        <fullName evidence="1">Uncharacterized protein</fullName>
    </submittedName>
</protein>
<dbReference type="InParanoid" id="A0A0C3G3B8"/>
<keyword evidence="2" id="KW-1185">Reference proteome</keyword>
<dbReference type="EMBL" id="KN832972">
    <property type="protein sequence ID" value="KIM90775.1"/>
    <property type="molecule type" value="Genomic_DNA"/>
</dbReference>
<proteinExistence type="predicted"/>
<dbReference type="HOGENOM" id="CLU_2622854_0_0_1"/>